<dbReference type="Pfam" id="PF00226">
    <property type="entry name" value="DnaJ"/>
    <property type="match status" value="1"/>
</dbReference>
<dbReference type="PROSITE" id="PS50076">
    <property type="entry name" value="DNAJ_2"/>
    <property type="match status" value="1"/>
</dbReference>
<feature type="non-terminal residue" evidence="3">
    <location>
        <position position="249"/>
    </location>
</feature>
<organism evidence="3 4">
    <name type="scientific">Mesorhabditis spiculigera</name>
    <dbReference type="NCBI Taxonomy" id="96644"/>
    <lineage>
        <taxon>Eukaryota</taxon>
        <taxon>Metazoa</taxon>
        <taxon>Ecdysozoa</taxon>
        <taxon>Nematoda</taxon>
        <taxon>Chromadorea</taxon>
        <taxon>Rhabditida</taxon>
        <taxon>Rhabditina</taxon>
        <taxon>Rhabditomorpha</taxon>
        <taxon>Rhabditoidea</taxon>
        <taxon>Rhabditidae</taxon>
        <taxon>Mesorhabditinae</taxon>
        <taxon>Mesorhabditis</taxon>
    </lineage>
</organism>
<evidence type="ECO:0000256" key="1">
    <source>
        <dbReference type="SAM" id="Phobius"/>
    </source>
</evidence>
<dbReference type="InterPro" id="IPR036869">
    <property type="entry name" value="J_dom_sf"/>
</dbReference>
<accession>A0AA36G7D0</accession>
<dbReference type="SUPFAM" id="SSF46565">
    <property type="entry name" value="Chaperone J-domain"/>
    <property type="match status" value="1"/>
</dbReference>
<dbReference type="Proteomes" id="UP001177023">
    <property type="component" value="Unassembled WGS sequence"/>
</dbReference>
<evidence type="ECO:0000313" key="3">
    <source>
        <dbReference type="EMBL" id="CAJ0578416.1"/>
    </source>
</evidence>
<reference evidence="3" key="1">
    <citation type="submission" date="2023-06" db="EMBL/GenBank/DDBJ databases">
        <authorList>
            <person name="Delattre M."/>
        </authorList>
    </citation>
    <scope>NUCLEOTIDE SEQUENCE</scope>
    <source>
        <strain evidence="3">AF72</strain>
    </source>
</reference>
<dbReference type="PRINTS" id="PR00625">
    <property type="entry name" value="JDOMAIN"/>
</dbReference>
<dbReference type="AlphaFoldDB" id="A0AA36G7D0"/>
<dbReference type="InterPro" id="IPR001623">
    <property type="entry name" value="DnaJ_domain"/>
</dbReference>
<name>A0AA36G7D0_9BILA</name>
<protein>
    <recommendedName>
        <fullName evidence="2">J domain-containing protein</fullName>
    </recommendedName>
</protein>
<evidence type="ECO:0000259" key="2">
    <source>
        <dbReference type="PROSITE" id="PS50076"/>
    </source>
</evidence>
<dbReference type="CDD" id="cd06257">
    <property type="entry name" value="DnaJ"/>
    <property type="match status" value="1"/>
</dbReference>
<feature type="domain" description="J" evidence="2">
    <location>
        <begin position="29"/>
        <end position="96"/>
    </location>
</feature>
<keyword evidence="4" id="KW-1185">Reference proteome</keyword>
<evidence type="ECO:0000313" key="4">
    <source>
        <dbReference type="Proteomes" id="UP001177023"/>
    </source>
</evidence>
<dbReference type="Gene3D" id="1.10.287.110">
    <property type="entry name" value="DnaJ domain"/>
    <property type="match status" value="1"/>
</dbReference>
<dbReference type="PANTHER" id="PTHR24074">
    <property type="entry name" value="CO-CHAPERONE PROTEIN DJLA"/>
    <property type="match status" value="1"/>
</dbReference>
<comment type="caution">
    <text evidence="3">The sequence shown here is derived from an EMBL/GenBank/DDBJ whole genome shotgun (WGS) entry which is preliminary data.</text>
</comment>
<gene>
    <name evidence="3" type="ORF">MSPICULIGERA_LOCUS16674</name>
</gene>
<keyword evidence="1" id="KW-0472">Membrane</keyword>
<feature type="transmembrane region" description="Helical" evidence="1">
    <location>
        <begin position="230"/>
        <end position="248"/>
    </location>
</feature>
<proteinExistence type="predicted"/>
<sequence>MVLARLGTNRLCCCTFVEARYFSSHSFIDHYKVLEVAPNATAKEIKSAFYRLSKKYHPDVVADGEKDASAENFHKVSQAYEILGSEEQRKLYDMTRVRNTPSTASDVRYQARNYPREKQYTDIDIDYKDFEHFQKATRRRRSAHPHFDFPEEFFEGLGGKKREFRSDWDEESAKLNSRYRDPRAAAREMDEMQAEINRRREQFEARFKSDSLDKMLENKRKEAAKETSKYYAAMFSLSTLGLLLFMLAR</sequence>
<dbReference type="SMART" id="SM00271">
    <property type="entry name" value="DnaJ"/>
    <property type="match status" value="1"/>
</dbReference>
<dbReference type="EMBL" id="CATQJA010002653">
    <property type="protein sequence ID" value="CAJ0578416.1"/>
    <property type="molecule type" value="Genomic_DNA"/>
</dbReference>
<keyword evidence="1" id="KW-0812">Transmembrane</keyword>
<dbReference type="InterPro" id="IPR050817">
    <property type="entry name" value="DjlA_DnaK_co-chaperone"/>
</dbReference>
<keyword evidence="1" id="KW-1133">Transmembrane helix</keyword>